<accession>A0A3M7RHU6</accession>
<name>A0A3M7RHU6_BRAPC</name>
<evidence type="ECO:0000313" key="1">
    <source>
        <dbReference type="EMBL" id="RNA22858.1"/>
    </source>
</evidence>
<keyword evidence="2" id="KW-1185">Reference proteome</keyword>
<dbReference type="AlphaFoldDB" id="A0A3M7RHU6"/>
<evidence type="ECO:0000313" key="2">
    <source>
        <dbReference type="Proteomes" id="UP000276133"/>
    </source>
</evidence>
<protein>
    <submittedName>
        <fullName evidence="1">Uncharacterized protein</fullName>
    </submittedName>
</protein>
<gene>
    <name evidence="1" type="ORF">BpHYR1_052053</name>
</gene>
<proteinExistence type="predicted"/>
<reference evidence="1 2" key="1">
    <citation type="journal article" date="2018" name="Sci. Rep.">
        <title>Genomic signatures of local adaptation to the degree of environmental predictability in rotifers.</title>
        <authorList>
            <person name="Franch-Gras L."/>
            <person name="Hahn C."/>
            <person name="Garcia-Roger E.M."/>
            <person name="Carmona M.J."/>
            <person name="Serra M."/>
            <person name="Gomez A."/>
        </authorList>
    </citation>
    <scope>NUCLEOTIDE SEQUENCE [LARGE SCALE GENOMIC DNA]</scope>
    <source>
        <strain evidence="1">HYR1</strain>
    </source>
</reference>
<dbReference type="Proteomes" id="UP000276133">
    <property type="component" value="Unassembled WGS sequence"/>
</dbReference>
<comment type="caution">
    <text evidence="1">The sequence shown here is derived from an EMBL/GenBank/DDBJ whole genome shotgun (WGS) entry which is preliminary data.</text>
</comment>
<dbReference type="EMBL" id="REGN01003389">
    <property type="protein sequence ID" value="RNA22858.1"/>
    <property type="molecule type" value="Genomic_DNA"/>
</dbReference>
<organism evidence="1 2">
    <name type="scientific">Brachionus plicatilis</name>
    <name type="common">Marine rotifer</name>
    <name type="synonym">Brachionus muelleri</name>
    <dbReference type="NCBI Taxonomy" id="10195"/>
    <lineage>
        <taxon>Eukaryota</taxon>
        <taxon>Metazoa</taxon>
        <taxon>Spiralia</taxon>
        <taxon>Gnathifera</taxon>
        <taxon>Rotifera</taxon>
        <taxon>Eurotatoria</taxon>
        <taxon>Monogononta</taxon>
        <taxon>Pseudotrocha</taxon>
        <taxon>Ploima</taxon>
        <taxon>Brachionidae</taxon>
        <taxon>Brachionus</taxon>
    </lineage>
</organism>
<sequence length="72" mass="8607">MNILISEKIPRSTIMCIFLSKFDGKEEILKLSLVLLKKKHLCRSVYSIFRLNIKEREDNYNQNSPFSFIKKR</sequence>